<dbReference type="RefSeq" id="WP_119896594.1">
    <property type="nucleotide sequence ID" value="NZ_QNRC01000058.1"/>
</dbReference>
<protein>
    <submittedName>
        <fullName evidence="2">Uncharacterized protein</fullName>
    </submittedName>
</protein>
<proteinExistence type="predicted"/>
<keyword evidence="1" id="KW-0812">Transmembrane</keyword>
<dbReference type="AlphaFoldDB" id="A0A419ABK9"/>
<organism evidence="2 3">
    <name type="scientific">Paracoccus siganidrum</name>
    <dbReference type="NCBI Taxonomy" id="1276757"/>
    <lineage>
        <taxon>Bacteria</taxon>
        <taxon>Pseudomonadati</taxon>
        <taxon>Pseudomonadota</taxon>
        <taxon>Alphaproteobacteria</taxon>
        <taxon>Rhodobacterales</taxon>
        <taxon>Paracoccaceae</taxon>
        <taxon>Paracoccus</taxon>
    </lineage>
</organism>
<evidence type="ECO:0000313" key="3">
    <source>
        <dbReference type="Proteomes" id="UP000283587"/>
    </source>
</evidence>
<dbReference type="EMBL" id="QZEW01000007">
    <property type="protein sequence ID" value="RJL20904.1"/>
    <property type="molecule type" value="Genomic_DNA"/>
</dbReference>
<sequence>MSDIHSAINGPEVFTHVRIILGMVLGLSVSRLITGMTRFIQHPARERIYLPHFTWALFLVLFIIHFWWFEFALAHRQDWSFNIYIFLIFYAFLFVVMSAVIFPDRIDEYQGFEDYFKKRRRVFYILLLILLTVDVIDTLIKGGDYYVSRYGWYYPIRQAILIAGTFAALAWRSNRYHTIFALFALIFEVIWIVSLFEVIG</sequence>
<feature type="transmembrane region" description="Helical" evidence="1">
    <location>
        <begin position="178"/>
        <end position="199"/>
    </location>
</feature>
<feature type="transmembrane region" description="Helical" evidence="1">
    <location>
        <begin position="48"/>
        <end position="69"/>
    </location>
</feature>
<dbReference type="Proteomes" id="UP000283587">
    <property type="component" value="Unassembled WGS sequence"/>
</dbReference>
<evidence type="ECO:0000313" key="2">
    <source>
        <dbReference type="EMBL" id="RJL20904.1"/>
    </source>
</evidence>
<comment type="caution">
    <text evidence="2">The sequence shown here is derived from an EMBL/GenBank/DDBJ whole genome shotgun (WGS) entry which is preliminary data.</text>
</comment>
<feature type="transmembrane region" description="Helical" evidence="1">
    <location>
        <begin position="122"/>
        <end position="140"/>
    </location>
</feature>
<feature type="transmembrane region" description="Helical" evidence="1">
    <location>
        <begin position="152"/>
        <end position="171"/>
    </location>
</feature>
<keyword evidence="1" id="KW-1133">Transmembrane helix</keyword>
<feature type="transmembrane region" description="Helical" evidence="1">
    <location>
        <begin position="81"/>
        <end position="102"/>
    </location>
</feature>
<evidence type="ECO:0000256" key="1">
    <source>
        <dbReference type="SAM" id="Phobius"/>
    </source>
</evidence>
<accession>A0A419ABK9</accession>
<name>A0A419ABK9_9RHOB</name>
<feature type="transmembrane region" description="Helical" evidence="1">
    <location>
        <begin position="19"/>
        <end position="36"/>
    </location>
</feature>
<keyword evidence="1" id="KW-0472">Membrane</keyword>
<reference evidence="3" key="1">
    <citation type="submission" date="2018-09" db="EMBL/GenBank/DDBJ databases">
        <title>Paracoccus onubensis nov. sp. a moderate halophilic bacterium isolated from Gruta de las Maravillas (Aracena, Spain).</title>
        <authorList>
            <person name="Jurado V."/>
            <person name="Gutierrez-Patricio S."/>
            <person name="Gonzalez-Pimentel J.L."/>
            <person name="Miller A.Z."/>
            <person name="Laiz L."/>
            <person name="Saiz-Jimenez C."/>
        </authorList>
    </citation>
    <scope>NUCLEOTIDE SEQUENCE [LARGE SCALE GENOMIC DNA]</scope>
    <source>
        <strain evidence="3">DSM 26381</strain>
    </source>
</reference>
<keyword evidence="3" id="KW-1185">Reference proteome</keyword>
<gene>
    <name evidence="2" type="ORF">D3P05_02400</name>
</gene>
<dbReference type="OrthoDB" id="9803673at2"/>